<sequence>MSSGAGREPVFPTRQSLQTMKAKLKGAQTGHDLLKRKSEALTKRFREITRRIDEAKRKMGRVMQIAAFSLAEVTYATGNDGIKYQITESVRSAKFRVRTRQENVSGVFLPQFETWEMEGTSEFGMTGLGKGGQQVQKSRETYTRAVETLVELASLQTAFVILDEVIKVVNRRVNAIEHVIIPRTENTISYINSELDELDREEFFRLKKVKNVKEREKQRSEKESRSHSDKENEQVDSQGGGEEGGSNVLGDDEDKDVIF</sequence>
<dbReference type="Proteomes" id="UP000799767">
    <property type="component" value="Unassembled WGS sequence"/>
</dbReference>
<protein>
    <recommendedName>
        <fullName evidence="3">V-type proton ATPase subunit D</fullName>
    </recommendedName>
    <alternativeName>
        <fullName evidence="2">V-type proton ATPase subunit d</fullName>
    </alternativeName>
    <alternativeName>
        <fullName evidence="10 11">Vacuolar proton pump subunit D</fullName>
    </alternativeName>
</protein>
<keyword evidence="15" id="KW-1185">Reference proteome</keyword>
<evidence type="ECO:0000256" key="1">
    <source>
        <dbReference type="ARBA" id="ARBA00005850"/>
    </source>
</evidence>
<evidence type="ECO:0000256" key="12">
    <source>
        <dbReference type="ARBA" id="ARBA00046254"/>
    </source>
</evidence>
<keyword evidence="8" id="KW-0472">Membrane</keyword>
<keyword evidence="7" id="KW-0406">Ion transport</keyword>
<evidence type="ECO:0000256" key="4">
    <source>
        <dbReference type="ARBA" id="ARBA00022448"/>
    </source>
</evidence>
<dbReference type="RefSeq" id="XP_033594663.1">
    <property type="nucleotide sequence ID" value="XM_033732478.1"/>
</dbReference>
<feature type="compositionally biased region" description="Basic and acidic residues" evidence="13">
    <location>
        <begin position="212"/>
        <end position="233"/>
    </location>
</feature>
<keyword evidence="5" id="KW-0926">Vacuole</keyword>
<keyword evidence="6" id="KW-0375">Hydrogen ion transport</keyword>
<dbReference type="EMBL" id="MU001631">
    <property type="protein sequence ID" value="KAF2488094.1"/>
    <property type="molecule type" value="Genomic_DNA"/>
</dbReference>
<gene>
    <name evidence="14" type="ORF">BDY17DRAFT_290247</name>
</gene>
<dbReference type="HAMAP" id="MF_00271">
    <property type="entry name" value="ATP_synth_D_arch"/>
    <property type="match status" value="1"/>
</dbReference>
<feature type="region of interest" description="Disordered" evidence="13">
    <location>
        <begin position="212"/>
        <end position="259"/>
    </location>
</feature>
<dbReference type="GO" id="GO:0007035">
    <property type="term" value="P:vacuolar acidification"/>
    <property type="evidence" value="ECO:0007669"/>
    <property type="project" value="UniProtKB-ARBA"/>
</dbReference>
<comment type="function">
    <text evidence="12">Subunit of the V1 complex of vacuolar(H+)-ATPase (V-ATPase), a multisubunit enzyme composed of a peripheral complex (V1) that hydrolyzes ATP and a membrane integral complex (V0) that translocates protons. V-ATPase is responsible for acidifying and maintaining the pH of intracellular compartments.</text>
</comment>
<evidence type="ECO:0000256" key="11">
    <source>
        <dbReference type="ARBA" id="ARBA00030340"/>
    </source>
</evidence>
<accession>A0A6A6Q7X0</accession>
<dbReference type="Gene3D" id="1.10.287.3240">
    <property type="match status" value="1"/>
</dbReference>
<dbReference type="OrthoDB" id="7676488at2759"/>
<evidence type="ECO:0000256" key="3">
    <source>
        <dbReference type="ARBA" id="ARBA00013417"/>
    </source>
</evidence>
<keyword evidence="4" id="KW-0813">Transport</keyword>
<dbReference type="GO" id="GO:0046961">
    <property type="term" value="F:proton-transporting ATPase activity, rotational mechanism"/>
    <property type="evidence" value="ECO:0007669"/>
    <property type="project" value="InterPro"/>
</dbReference>
<dbReference type="Pfam" id="PF01813">
    <property type="entry name" value="ATP-synt_D"/>
    <property type="match status" value="1"/>
</dbReference>
<evidence type="ECO:0000256" key="8">
    <source>
        <dbReference type="ARBA" id="ARBA00023136"/>
    </source>
</evidence>
<name>A0A6A6Q7X0_9PEZI</name>
<dbReference type="AlphaFoldDB" id="A0A6A6Q7X0"/>
<reference evidence="14" key="1">
    <citation type="journal article" date="2020" name="Stud. Mycol.">
        <title>101 Dothideomycetes genomes: a test case for predicting lifestyles and emergence of pathogens.</title>
        <authorList>
            <person name="Haridas S."/>
            <person name="Albert R."/>
            <person name="Binder M."/>
            <person name="Bloem J."/>
            <person name="Labutti K."/>
            <person name="Salamov A."/>
            <person name="Andreopoulos B."/>
            <person name="Baker S."/>
            <person name="Barry K."/>
            <person name="Bills G."/>
            <person name="Bluhm B."/>
            <person name="Cannon C."/>
            <person name="Castanera R."/>
            <person name="Culley D."/>
            <person name="Daum C."/>
            <person name="Ezra D."/>
            <person name="Gonzalez J."/>
            <person name="Henrissat B."/>
            <person name="Kuo A."/>
            <person name="Liang C."/>
            <person name="Lipzen A."/>
            <person name="Lutzoni F."/>
            <person name="Magnuson J."/>
            <person name="Mondo S."/>
            <person name="Nolan M."/>
            <person name="Ohm R."/>
            <person name="Pangilinan J."/>
            <person name="Park H.-J."/>
            <person name="Ramirez L."/>
            <person name="Alfaro M."/>
            <person name="Sun H."/>
            <person name="Tritt A."/>
            <person name="Yoshinaga Y."/>
            <person name="Zwiers L.-H."/>
            <person name="Turgeon B."/>
            <person name="Goodwin S."/>
            <person name="Spatafora J."/>
            <person name="Crous P."/>
            <person name="Grigoriev I."/>
        </authorList>
    </citation>
    <scope>NUCLEOTIDE SEQUENCE</scope>
    <source>
        <strain evidence="14">CBS 113389</strain>
    </source>
</reference>
<dbReference type="InterPro" id="IPR002699">
    <property type="entry name" value="V_ATPase_D"/>
</dbReference>
<dbReference type="GeneID" id="54473480"/>
<evidence type="ECO:0000256" key="10">
    <source>
        <dbReference type="ARBA" id="ARBA00030317"/>
    </source>
</evidence>
<comment type="similarity">
    <text evidence="1">Belongs to the V-ATPase D subunit family.</text>
</comment>
<evidence type="ECO:0000256" key="7">
    <source>
        <dbReference type="ARBA" id="ARBA00023065"/>
    </source>
</evidence>
<evidence type="ECO:0000256" key="13">
    <source>
        <dbReference type="SAM" id="MobiDB-lite"/>
    </source>
</evidence>
<dbReference type="FunFam" id="1.10.287.3240:FF:000002">
    <property type="entry name" value="Vacuolar atp synthase subunit d"/>
    <property type="match status" value="1"/>
</dbReference>
<comment type="subcellular location">
    <subcellularLocation>
        <location evidence="9">Vacuole membrane</location>
        <topology evidence="9">Peripheral membrane protein</topology>
        <orientation evidence="9">Cytoplasmic side</orientation>
    </subcellularLocation>
</comment>
<dbReference type="NCBIfam" id="TIGR00309">
    <property type="entry name" value="V_ATPase_subD"/>
    <property type="match status" value="1"/>
</dbReference>
<feature type="compositionally biased region" description="Acidic residues" evidence="13">
    <location>
        <begin position="250"/>
        <end position="259"/>
    </location>
</feature>
<evidence type="ECO:0000313" key="15">
    <source>
        <dbReference type="Proteomes" id="UP000799767"/>
    </source>
</evidence>
<evidence type="ECO:0000256" key="6">
    <source>
        <dbReference type="ARBA" id="ARBA00022781"/>
    </source>
</evidence>
<evidence type="ECO:0000256" key="5">
    <source>
        <dbReference type="ARBA" id="ARBA00022554"/>
    </source>
</evidence>
<evidence type="ECO:0000313" key="14">
    <source>
        <dbReference type="EMBL" id="KAF2488094.1"/>
    </source>
</evidence>
<evidence type="ECO:0000256" key="9">
    <source>
        <dbReference type="ARBA" id="ARBA00029427"/>
    </source>
</evidence>
<evidence type="ECO:0000256" key="2">
    <source>
        <dbReference type="ARBA" id="ARBA00013354"/>
    </source>
</evidence>
<organism evidence="14 15">
    <name type="scientific">Neohortaea acidophila</name>
    <dbReference type="NCBI Taxonomy" id="245834"/>
    <lineage>
        <taxon>Eukaryota</taxon>
        <taxon>Fungi</taxon>
        <taxon>Dikarya</taxon>
        <taxon>Ascomycota</taxon>
        <taxon>Pezizomycotina</taxon>
        <taxon>Dothideomycetes</taxon>
        <taxon>Dothideomycetidae</taxon>
        <taxon>Mycosphaerellales</taxon>
        <taxon>Teratosphaeriaceae</taxon>
        <taxon>Neohortaea</taxon>
    </lineage>
</organism>
<dbReference type="GO" id="GO:0016471">
    <property type="term" value="C:vacuolar proton-transporting V-type ATPase complex"/>
    <property type="evidence" value="ECO:0007669"/>
    <property type="project" value="UniProtKB-ARBA"/>
</dbReference>
<dbReference type="PANTHER" id="PTHR11671">
    <property type="entry name" value="V-TYPE ATP SYNTHASE SUBUNIT D"/>
    <property type="match status" value="1"/>
</dbReference>
<proteinExistence type="inferred from homology"/>